<evidence type="ECO:0000313" key="7">
    <source>
        <dbReference type="EMBL" id="CAA9275684.1"/>
    </source>
</evidence>
<name>A0A6J4JCU4_9ACTN</name>
<evidence type="ECO:0000256" key="3">
    <source>
        <dbReference type="ARBA" id="ARBA00022837"/>
    </source>
</evidence>
<feature type="compositionally biased region" description="Polar residues" evidence="4">
    <location>
        <begin position="128"/>
        <end position="144"/>
    </location>
</feature>
<proteinExistence type="predicted"/>
<dbReference type="GO" id="GO:0016020">
    <property type="term" value="C:membrane"/>
    <property type="evidence" value="ECO:0007669"/>
    <property type="project" value="InterPro"/>
</dbReference>
<dbReference type="EMBL" id="CADCSZ010000216">
    <property type="protein sequence ID" value="CAA9275684.1"/>
    <property type="molecule type" value="Genomic_DNA"/>
</dbReference>
<reference evidence="7" key="1">
    <citation type="submission" date="2020-02" db="EMBL/GenBank/DDBJ databases">
        <authorList>
            <person name="Meier V. D."/>
        </authorList>
    </citation>
    <scope>NUCLEOTIDE SEQUENCE</scope>
    <source>
        <strain evidence="7">AVDCRST_MAG76</strain>
    </source>
</reference>
<feature type="chain" id="PRO_5026990906" evidence="5">
    <location>
        <begin position="37"/>
        <end position="2327"/>
    </location>
</feature>
<dbReference type="GO" id="GO:0007154">
    <property type="term" value="P:cell communication"/>
    <property type="evidence" value="ECO:0007669"/>
    <property type="project" value="InterPro"/>
</dbReference>
<feature type="compositionally biased region" description="Polar residues" evidence="4">
    <location>
        <begin position="1714"/>
        <end position="1723"/>
    </location>
</feature>
<dbReference type="NCBIfam" id="TIGR01965">
    <property type="entry name" value="VCBS_repeat"/>
    <property type="match status" value="4"/>
</dbReference>
<dbReference type="PANTHER" id="PTHR34720">
    <property type="entry name" value="MICROCYSTIN DEPENDENT PROTEIN"/>
    <property type="match status" value="1"/>
</dbReference>
<evidence type="ECO:0000256" key="2">
    <source>
        <dbReference type="ARBA" id="ARBA00022737"/>
    </source>
</evidence>
<dbReference type="Pfam" id="PF03160">
    <property type="entry name" value="Calx-beta"/>
    <property type="match status" value="4"/>
</dbReference>
<dbReference type="PANTHER" id="PTHR34720:SF9">
    <property type="entry name" value="BLR4714 PROTEIN"/>
    <property type="match status" value="1"/>
</dbReference>
<feature type="domain" description="Calx-beta" evidence="6">
    <location>
        <begin position="2206"/>
        <end position="2307"/>
    </location>
</feature>
<dbReference type="InterPro" id="IPR003644">
    <property type="entry name" value="Calx_beta"/>
</dbReference>
<feature type="region of interest" description="Disordered" evidence="4">
    <location>
        <begin position="122"/>
        <end position="144"/>
    </location>
</feature>
<dbReference type="Pfam" id="PF17963">
    <property type="entry name" value="Big_9"/>
    <property type="match status" value="11"/>
</dbReference>
<accession>A0A6J4JCU4</accession>
<organism evidence="7">
    <name type="scientific">uncultured Acidimicrobiales bacterium</name>
    <dbReference type="NCBI Taxonomy" id="310071"/>
    <lineage>
        <taxon>Bacteria</taxon>
        <taxon>Bacillati</taxon>
        <taxon>Actinomycetota</taxon>
        <taxon>Acidimicrobiia</taxon>
        <taxon>Acidimicrobiales</taxon>
        <taxon>environmental samples</taxon>
    </lineage>
</organism>
<feature type="region of interest" description="Disordered" evidence="4">
    <location>
        <begin position="65"/>
        <end position="95"/>
    </location>
</feature>
<dbReference type="SMART" id="SM00237">
    <property type="entry name" value="Calx_beta"/>
    <property type="match status" value="4"/>
</dbReference>
<keyword evidence="1 5" id="KW-0732">Signal</keyword>
<feature type="domain" description="Calx-beta" evidence="6">
    <location>
        <begin position="1975"/>
        <end position="2073"/>
    </location>
</feature>
<dbReference type="InterPro" id="IPR030916">
    <property type="entry name" value="ELWxxDGT_rpt"/>
</dbReference>
<dbReference type="SUPFAM" id="SSF141072">
    <property type="entry name" value="CalX-like"/>
    <property type="match status" value="4"/>
</dbReference>
<keyword evidence="2" id="KW-0677">Repeat</keyword>
<dbReference type="NCBIfam" id="NF012211">
    <property type="entry name" value="tand_rpt_95"/>
    <property type="match status" value="11"/>
</dbReference>
<evidence type="ECO:0000256" key="5">
    <source>
        <dbReference type="SAM" id="SignalP"/>
    </source>
</evidence>
<dbReference type="InterPro" id="IPR010221">
    <property type="entry name" value="VCBS_dom"/>
</dbReference>
<evidence type="ECO:0000259" key="6">
    <source>
        <dbReference type="SMART" id="SM00237"/>
    </source>
</evidence>
<evidence type="ECO:0000256" key="4">
    <source>
        <dbReference type="SAM" id="MobiDB-lite"/>
    </source>
</evidence>
<dbReference type="Gene3D" id="2.60.40.2810">
    <property type="match status" value="6"/>
</dbReference>
<dbReference type="Gene3D" id="2.60.40.2030">
    <property type="match status" value="4"/>
</dbReference>
<dbReference type="Gene3D" id="2.60.40.3440">
    <property type="match status" value="5"/>
</dbReference>
<feature type="signal peptide" evidence="5">
    <location>
        <begin position="1"/>
        <end position="36"/>
    </location>
</feature>
<sequence length="2327" mass="232664">MVRSRTAGRRRISAALVVSATVAALLVGVAQRPAEAAPVSVKGSACGYRTNVGLFGGPQSVRGCGQTMPPGTAESASPSVALPADGSGSATPITASKPEGARAIYGPAYMFGGIWPAHLSSDPPSGPISVSTEGTPSGGSVTSSAHIVRHTPPDPNWPGGFGPFPVEGDELHVSCTASETGVTGSTSLVNAILYKSTDSAGEPTDPEAIPDNPPVNYTRSGVLTNVGDYYTVVYNEQIVNPDGSLTVNAAHMYLFGRNAVGEIIKGQATCGTTPSAVAGNDTVPPTCREAYVVPGSAPRQEVVGVFDARGLQSITNIQVTNGTVSVPPNGTAYQEFNPGQTGPLSVTADQTDPSLPMIWSFDAVDTAGNTTRCSGAQTVPVAADDAFSTTRNTTLTVPAPGVLANDTDADGNALSSGSASAPANGTAALNTDGSFTYTPNTGFVGTDTFTYVVSDGEGSTDSGLVTINVTSTNGPPVAGDDTYTADTNNALTVPTPGVLANDTDPDGNVLSAGSASAPANGTVALNADGSFTYTANPGFLGTDTFTYVVSDGQGATDVGQVTITVVAVNRAPVAGDDTYTTNRNTALTLAAPGVLANDTDPDGNPLSAGSATAPAHGTVTLAANGSFTYLPSSNFVGSDGFTYVVSDGQGGTDSGTVSITVNNPPVAGDDTYTSNKNTSLTVPAPGVLANDTDADGNPLSAGSASTPANGSVTLSATGSFTYTPNPEFVGTDSFTYVVSDGRGGTDSGLVTITVSDVNRPPVAANDTYVTSVGNQLGVPAAGVLVNDTDPDSNSLSAGSASTPANGAVILNANGSFTYTPNAGFTGNDTFTYVVSDGQGGSATGLVTIVVNANQATLLKDLVPGSGSSSAWKFGQIGNDVFFLTAQNFSTNGLWKTDGTAGGTVLVKAIGDTVAYSSPPLTLVNGNLFFVASQGGGARELWKTDGTTAGTVMVKDINPSGDSNPNNFKVVGNTLYFSANDGANGVELWKTDGSAAGTVMVKDINPGSASASVGNLATVGSTVFFSANNGNTANGVELWKSDGTAAGTVLVKDVNPGAAHSFLSNLTTVGSTVFFSAADGVTGTELWKSDGTAAGTVLVKDLYPGSWSGSPGFMTALGTTLFFSGTDNVSGAELWKSDGTAAGTVMVKDASPGAGGSGPSQLTPFGTWVLFTAAGANVGTELWRSDGTDAGTIQVKDINVGSAGSHPQELTVVASELYFTADNGINGRELWRSPGTGRGTNLVQDINPGTATSTQPNGGWSYLTAARGTLFFGAVDGTTGFEPWRLTSPPVYDQAPVAANDAYSGVEDTTLTVTAPGVLGNDTDPDNDKLSATAAATAAHGMVAMRADGSFTYTPNPNFSGTDTFSYTVADGRGGSATATVTITVTSTNDAPLAAADAYSTNEDTPLAVAPPGVLANDTDPERSTLSATKVSDPAHGSVTVNADGSFVYTPSVNYNGADSFTYKANDGGGDSNVATVNLTVTAVGDAPVAGNDAYSTSEDTPLTVAVPGLLGNDTDAEGNPLTASRVTNPAHGTVTVNADGSFTYTPSVNYNGPDSFTYKANDGTADSNVATVTITVAGVNDAPVATGDSVTTPEDSPLSVAAPGVLANDTDADGSPLAATKVSDPTHGSVTVNSNGSFVYTPAAGYSGSDSFTYKANDGTADSNVATVEINVTAVNDAPVAIDDTYTTNEDTALSVAAPGVLGNDTDPDGNPLTAGSASSPTNGAVTINTDGSFTYTPGAGFNGTDTFTYTASDGNGGIDTGSVTISVAAVNDAPVAADDAYTTVAGSPLTVNAPGVLGNDTDVDGPPLAAGSASDPAGGSVTLNADGAFTYTPDAGFTGTDTFTYTADDGRGGSDTGLVTITVTAAVDARPAELSVADISIAEGDSGTTEAVFTITRSGNTASTSTVKYKAAGGNAIGGTDYASIPLTTLTFAPGETSKPLTVGVMGETLPEQDETFILGLSTPTGAVLADSRATATIVNDDAPAYLSVDSVNVGEGNTGTTPATFTVTRTGNTTNRSTVKYKTSAAVDGDFNPVPLTVLSFAAGETTKQVTVDVIGDTVDEANETFTLFLSTPVAATISDSAGTATIVDDDGSTSVAGPRTFLSVGDVWVGAGDAGSTTPATFTVTRSGDASGTSSVKYRTSGGTATANTDYTPLALSNLSFGPGETAKTVTVAVLGDTLPETIETFNLVLSAPTGSTIADSTGVASVLNDDGRAYLSVDNIRVLEGDAGPTAAILTVTRSGNITETSTVKYSTGPGTAVAGTDYTAVPLSTIIFAPGETTKTVTVNVSGDSAVEPDEFLSLHLSAPVGAVISDSYAAATILNDD</sequence>
<feature type="domain" description="Calx-beta" evidence="6">
    <location>
        <begin position="1862"/>
        <end position="1963"/>
    </location>
</feature>
<dbReference type="InterPro" id="IPR038081">
    <property type="entry name" value="CalX-like_sf"/>
</dbReference>
<evidence type="ECO:0000256" key="1">
    <source>
        <dbReference type="ARBA" id="ARBA00022729"/>
    </source>
</evidence>
<gene>
    <name evidence="7" type="ORF">AVDCRST_MAG76-3665</name>
</gene>
<dbReference type="NCBIfam" id="TIGR04534">
    <property type="entry name" value="ELWxxDGT_rpt"/>
    <property type="match status" value="4"/>
</dbReference>
<protein>
    <submittedName>
        <fullName evidence="7">RTX toxins and related Ca2+-binding proteins</fullName>
    </submittedName>
</protein>
<keyword evidence="3" id="KW-0106">Calcium</keyword>
<feature type="domain" description="Calx-beta" evidence="6">
    <location>
        <begin position="2085"/>
        <end position="2194"/>
    </location>
</feature>
<feature type="region of interest" description="Disordered" evidence="4">
    <location>
        <begin position="1703"/>
        <end position="1723"/>
    </location>
</feature>